<dbReference type="InterPro" id="IPR016130">
    <property type="entry name" value="Tyr_Pase_AS"/>
</dbReference>
<proteinExistence type="inferred from homology"/>
<dbReference type="AlphaFoldDB" id="A0A813DX82"/>
<dbReference type="PANTHER" id="PTHR10159:SF519">
    <property type="entry name" value="DUAL SPECIFICITY PROTEIN PHOSPHATASE MPK3"/>
    <property type="match status" value="1"/>
</dbReference>
<evidence type="ECO:0000313" key="8">
    <source>
        <dbReference type="Proteomes" id="UP000654075"/>
    </source>
</evidence>
<feature type="non-terminal residue" evidence="7">
    <location>
        <position position="277"/>
    </location>
</feature>
<keyword evidence="8" id="KW-1185">Reference proteome</keyword>
<evidence type="ECO:0000256" key="2">
    <source>
        <dbReference type="ARBA" id="ARBA00013064"/>
    </source>
</evidence>
<dbReference type="InterPro" id="IPR020422">
    <property type="entry name" value="TYR_PHOSPHATASE_DUAL_dom"/>
</dbReference>
<dbReference type="InterPro" id="IPR029021">
    <property type="entry name" value="Prot-tyrosine_phosphatase-like"/>
</dbReference>
<sequence>VVTMLKGAGKGPGPPPQPRRRSCPTRTILGGDSEARACLADGLLSARAGALPPADLCSILGSLAPPRRKSVSGATITSPRKESEDWQADLASPRRNLVPTKTILGCNSEARACLKDELLSARAGLSRVDASQQRIARVNSVFEPMDLICLSDDPAMETCDPTRIQNGLYLGGLDGAMMWDALEVRNVNTVLSILHDGHSGITEEKPGVEYWRSPPVEDDPCQEATDALEALLLEAHWRIDAGLASGHSVLVHCMMGVSRSATVVISYIMRRHGVGRD</sequence>
<evidence type="ECO:0000256" key="4">
    <source>
        <dbReference type="ARBA" id="ARBA00022912"/>
    </source>
</evidence>
<feature type="region of interest" description="Disordered" evidence="5">
    <location>
        <begin position="67"/>
        <end position="90"/>
    </location>
</feature>
<dbReference type="SMART" id="SM00195">
    <property type="entry name" value="DSPc"/>
    <property type="match status" value="1"/>
</dbReference>
<organism evidence="7 8">
    <name type="scientific">Polarella glacialis</name>
    <name type="common">Dinoflagellate</name>
    <dbReference type="NCBI Taxonomy" id="89957"/>
    <lineage>
        <taxon>Eukaryota</taxon>
        <taxon>Sar</taxon>
        <taxon>Alveolata</taxon>
        <taxon>Dinophyceae</taxon>
        <taxon>Suessiales</taxon>
        <taxon>Suessiaceae</taxon>
        <taxon>Polarella</taxon>
    </lineage>
</organism>
<evidence type="ECO:0000313" key="7">
    <source>
        <dbReference type="EMBL" id="CAE8590066.1"/>
    </source>
</evidence>
<dbReference type="CDD" id="cd14498">
    <property type="entry name" value="DSP"/>
    <property type="match status" value="1"/>
</dbReference>
<dbReference type="SUPFAM" id="SSF52799">
    <property type="entry name" value="(Phosphotyrosine protein) phosphatases II"/>
    <property type="match status" value="1"/>
</dbReference>
<dbReference type="EMBL" id="CAJNNV010004048">
    <property type="protein sequence ID" value="CAE8590066.1"/>
    <property type="molecule type" value="Genomic_DNA"/>
</dbReference>
<dbReference type="PROSITE" id="PS00383">
    <property type="entry name" value="TYR_PHOSPHATASE_1"/>
    <property type="match status" value="1"/>
</dbReference>
<dbReference type="GO" id="GO:0004725">
    <property type="term" value="F:protein tyrosine phosphatase activity"/>
    <property type="evidence" value="ECO:0007669"/>
    <property type="project" value="UniProtKB-EC"/>
</dbReference>
<feature type="non-terminal residue" evidence="7">
    <location>
        <position position="1"/>
    </location>
</feature>
<dbReference type="InterPro" id="IPR000340">
    <property type="entry name" value="Dual-sp_phosphatase_cat-dom"/>
</dbReference>
<feature type="region of interest" description="Disordered" evidence="5">
    <location>
        <begin position="1"/>
        <end position="23"/>
    </location>
</feature>
<protein>
    <recommendedName>
        <fullName evidence="2">protein-tyrosine-phosphatase</fullName>
        <ecNumber evidence="2">3.1.3.48</ecNumber>
    </recommendedName>
</protein>
<dbReference type="EC" id="3.1.3.48" evidence="2"/>
<dbReference type="OrthoDB" id="10252009at2759"/>
<keyword evidence="4" id="KW-0904">Protein phosphatase</keyword>
<evidence type="ECO:0000256" key="3">
    <source>
        <dbReference type="ARBA" id="ARBA00022801"/>
    </source>
</evidence>
<dbReference type="Proteomes" id="UP000654075">
    <property type="component" value="Unassembled WGS sequence"/>
</dbReference>
<keyword evidence="3" id="KW-0378">Hydrolase</keyword>
<dbReference type="GO" id="GO:0005737">
    <property type="term" value="C:cytoplasm"/>
    <property type="evidence" value="ECO:0007669"/>
    <property type="project" value="TreeGrafter"/>
</dbReference>
<evidence type="ECO:0000256" key="5">
    <source>
        <dbReference type="SAM" id="MobiDB-lite"/>
    </source>
</evidence>
<name>A0A813DX82_POLGL</name>
<dbReference type="PROSITE" id="PS50056">
    <property type="entry name" value="TYR_PHOSPHATASE_2"/>
    <property type="match status" value="1"/>
</dbReference>
<evidence type="ECO:0000259" key="6">
    <source>
        <dbReference type="PROSITE" id="PS50056"/>
    </source>
</evidence>
<feature type="domain" description="Tyrosine specific protein phosphatases" evidence="6">
    <location>
        <begin position="222"/>
        <end position="277"/>
    </location>
</feature>
<comment type="caution">
    <text evidence="7">The sequence shown here is derived from an EMBL/GenBank/DDBJ whole genome shotgun (WGS) entry which is preliminary data.</text>
</comment>
<dbReference type="Gene3D" id="3.90.190.10">
    <property type="entry name" value="Protein tyrosine phosphatase superfamily"/>
    <property type="match status" value="1"/>
</dbReference>
<dbReference type="InterPro" id="IPR000387">
    <property type="entry name" value="Tyr_Pase_dom"/>
</dbReference>
<reference evidence="7" key="1">
    <citation type="submission" date="2021-02" db="EMBL/GenBank/DDBJ databases">
        <authorList>
            <person name="Dougan E. K."/>
            <person name="Rhodes N."/>
            <person name="Thang M."/>
            <person name="Chan C."/>
        </authorList>
    </citation>
    <scope>NUCLEOTIDE SEQUENCE</scope>
</reference>
<dbReference type="GO" id="GO:0043409">
    <property type="term" value="P:negative regulation of MAPK cascade"/>
    <property type="evidence" value="ECO:0007669"/>
    <property type="project" value="TreeGrafter"/>
</dbReference>
<comment type="similarity">
    <text evidence="1">Belongs to the protein-tyrosine phosphatase family. Non-receptor class dual specificity subfamily.</text>
</comment>
<evidence type="ECO:0000256" key="1">
    <source>
        <dbReference type="ARBA" id="ARBA00008601"/>
    </source>
</evidence>
<gene>
    <name evidence="7" type="ORF">PGLA1383_LOCUS8792</name>
</gene>
<accession>A0A813DX82</accession>
<dbReference type="Pfam" id="PF00782">
    <property type="entry name" value="DSPc"/>
    <property type="match status" value="1"/>
</dbReference>
<dbReference type="PANTHER" id="PTHR10159">
    <property type="entry name" value="DUAL SPECIFICITY PROTEIN PHOSPHATASE"/>
    <property type="match status" value="1"/>
</dbReference>